<evidence type="ECO:0000256" key="6">
    <source>
        <dbReference type="ARBA" id="ARBA00023163"/>
    </source>
</evidence>
<comment type="function">
    <text evidence="8">Putative transcription factor required for axon growth and guidance in the central and peripheral nervous systems. Repels CNS axons away from the midline by promoting the expression of the midline repellent sli and its receptor robo.</text>
</comment>
<proteinExistence type="predicted"/>
<accession>A0ABN7NAJ9</accession>
<dbReference type="Gene3D" id="3.30.710.10">
    <property type="entry name" value="Potassium Channel Kv1.1, Chain A"/>
    <property type="match status" value="1"/>
</dbReference>
<dbReference type="Proteomes" id="UP001153148">
    <property type="component" value="Unassembled WGS sequence"/>
</dbReference>
<sequence length="136" mass="15346">MEGIRAQHDLGKGGRNLKQGMYFAATSPRVSTPFSKFKVNPCKHPIVIMKDVGHKELVSILEFMYRGEVNVRQEELASFLKTAESLQVKGLTGDDPGKEKVWLPTQRFETNKKLMDGVNNWLGNLVVLFLDKGLQQ</sequence>
<dbReference type="PANTHER" id="PTHR23110">
    <property type="entry name" value="BTB DOMAIN TRANSCRIPTION FACTOR"/>
    <property type="match status" value="1"/>
</dbReference>
<dbReference type="SUPFAM" id="SSF54695">
    <property type="entry name" value="POZ domain"/>
    <property type="match status" value="1"/>
</dbReference>
<dbReference type="EMBL" id="CAJPIN010000001">
    <property type="protein sequence ID" value="CAG2052896.1"/>
    <property type="molecule type" value="Genomic_DNA"/>
</dbReference>
<dbReference type="InterPro" id="IPR011333">
    <property type="entry name" value="SKP1/BTB/POZ_sf"/>
</dbReference>
<keyword evidence="2" id="KW-0217">Developmental protein</keyword>
<feature type="domain" description="BTB" evidence="9">
    <location>
        <begin position="22"/>
        <end position="92"/>
    </location>
</feature>
<keyword evidence="5" id="KW-0805">Transcription regulation</keyword>
<evidence type="ECO:0000313" key="10">
    <source>
        <dbReference type="EMBL" id="CAG2052896.1"/>
    </source>
</evidence>
<evidence type="ECO:0000256" key="4">
    <source>
        <dbReference type="ARBA" id="ARBA00022902"/>
    </source>
</evidence>
<evidence type="ECO:0000256" key="2">
    <source>
        <dbReference type="ARBA" id="ARBA00022473"/>
    </source>
</evidence>
<evidence type="ECO:0000259" key="9">
    <source>
        <dbReference type="Pfam" id="PF00651"/>
    </source>
</evidence>
<protein>
    <recommendedName>
        <fullName evidence="9">BTB domain-containing protein</fullName>
    </recommendedName>
</protein>
<evidence type="ECO:0000256" key="3">
    <source>
        <dbReference type="ARBA" id="ARBA00022782"/>
    </source>
</evidence>
<evidence type="ECO:0000256" key="1">
    <source>
        <dbReference type="ARBA" id="ARBA00004123"/>
    </source>
</evidence>
<gene>
    <name evidence="10" type="ORF">TPAB3V08_LOCUS2</name>
</gene>
<keyword evidence="6" id="KW-0804">Transcription</keyword>
<evidence type="ECO:0000313" key="11">
    <source>
        <dbReference type="Proteomes" id="UP001153148"/>
    </source>
</evidence>
<keyword evidence="7" id="KW-0539">Nucleus</keyword>
<keyword evidence="4" id="KW-0524">Neurogenesis</keyword>
<reference evidence="10" key="1">
    <citation type="submission" date="2021-03" db="EMBL/GenBank/DDBJ databases">
        <authorList>
            <person name="Tran Van P."/>
        </authorList>
    </citation>
    <scope>NUCLEOTIDE SEQUENCE</scope>
</reference>
<comment type="subcellular location">
    <subcellularLocation>
        <location evidence="1">Nucleus</location>
    </subcellularLocation>
</comment>
<organism evidence="10 11">
    <name type="scientific">Timema podura</name>
    <name type="common">Walking stick</name>
    <dbReference type="NCBI Taxonomy" id="61482"/>
    <lineage>
        <taxon>Eukaryota</taxon>
        <taxon>Metazoa</taxon>
        <taxon>Ecdysozoa</taxon>
        <taxon>Arthropoda</taxon>
        <taxon>Hexapoda</taxon>
        <taxon>Insecta</taxon>
        <taxon>Pterygota</taxon>
        <taxon>Neoptera</taxon>
        <taxon>Polyneoptera</taxon>
        <taxon>Phasmatodea</taxon>
        <taxon>Timematodea</taxon>
        <taxon>Timematoidea</taxon>
        <taxon>Timematidae</taxon>
        <taxon>Timema</taxon>
    </lineage>
</organism>
<name>A0ABN7NAJ9_TIMPD</name>
<dbReference type="InterPro" id="IPR000210">
    <property type="entry name" value="BTB/POZ_dom"/>
</dbReference>
<keyword evidence="11" id="KW-1185">Reference proteome</keyword>
<evidence type="ECO:0000256" key="8">
    <source>
        <dbReference type="ARBA" id="ARBA00037382"/>
    </source>
</evidence>
<dbReference type="PANTHER" id="PTHR23110:SF111">
    <property type="entry name" value="LONGITUDINALS LACKING PROTEIN, ISOFORMS F_I_K_T"/>
    <property type="match status" value="1"/>
</dbReference>
<evidence type="ECO:0000256" key="5">
    <source>
        <dbReference type="ARBA" id="ARBA00023015"/>
    </source>
</evidence>
<dbReference type="InterPro" id="IPR051095">
    <property type="entry name" value="Dros_DevTransReg"/>
</dbReference>
<comment type="caution">
    <text evidence="10">The sequence shown here is derived from an EMBL/GenBank/DDBJ whole genome shotgun (WGS) entry which is preliminary data.</text>
</comment>
<evidence type="ECO:0000256" key="7">
    <source>
        <dbReference type="ARBA" id="ARBA00023242"/>
    </source>
</evidence>
<keyword evidence="3" id="KW-0221">Differentiation</keyword>
<dbReference type="Pfam" id="PF00651">
    <property type="entry name" value="BTB"/>
    <property type="match status" value="1"/>
</dbReference>